<keyword evidence="3" id="KW-0812">Transmembrane</keyword>
<protein>
    <submittedName>
        <fullName evidence="4 5">Uncharacterized protein</fullName>
    </submittedName>
</protein>
<feature type="region of interest" description="Disordered" evidence="2">
    <location>
        <begin position="280"/>
        <end position="299"/>
    </location>
</feature>
<dbReference type="KEGG" id="gtt:GUITHDRAFT_99246"/>
<evidence type="ECO:0000256" key="1">
    <source>
        <dbReference type="SAM" id="Coils"/>
    </source>
</evidence>
<name>L1K4D8_GUITC</name>
<keyword evidence="6" id="KW-1185">Reference proteome</keyword>
<dbReference type="EMBL" id="JH992965">
    <property type="protein sequence ID" value="EKX55469.1"/>
    <property type="molecule type" value="Genomic_DNA"/>
</dbReference>
<keyword evidence="3" id="KW-1133">Transmembrane helix</keyword>
<feature type="compositionally biased region" description="Basic and acidic residues" evidence="2">
    <location>
        <begin position="280"/>
        <end position="292"/>
    </location>
</feature>
<dbReference type="GeneID" id="17312179"/>
<feature type="coiled-coil region" evidence="1">
    <location>
        <begin position="491"/>
        <end position="518"/>
    </location>
</feature>
<dbReference type="RefSeq" id="XP_005842449.1">
    <property type="nucleotide sequence ID" value="XM_005842392.1"/>
</dbReference>
<keyword evidence="3" id="KW-0472">Membrane</keyword>
<evidence type="ECO:0000313" key="5">
    <source>
        <dbReference type="EnsemblProtists" id="EKX55469"/>
    </source>
</evidence>
<keyword evidence="1" id="KW-0175">Coiled coil</keyword>
<evidence type="ECO:0000256" key="3">
    <source>
        <dbReference type="SAM" id="Phobius"/>
    </source>
</evidence>
<reference evidence="5" key="3">
    <citation type="submission" date="2016-03" db="UniProtKB">
        <authorList>
            <consortium name="EnsemblProtists"/>
        </authorList>
    </citation>
    <scope>IDENTIFICATION</scope>
</reference>
<reference evidence="6" key="2">
    <citation type="submission" date="2012-11" db="EMBL/GenBank/DDBJ databases">
        <authorList>
            <person name="Kuo A."/>
            <person name="Curtis B.A."/>
            <person name="Tanifuji G."/>
            <person name="Burki F."/>
            <person name="Gruber A."/>
            <person name="Irimia M."/>
            <person name="Maruyama S."/>
            <person name="Arias M.C."/>
            <person name="Ball S.G."/>
            <person name="Gile G.H."/>
            <person name="Hirakawa Y."/>
            <person name="Hopkins J.F."/>
            <person name="Rensing S.A."/>
            <person name="Schmutz J."/>
            <person name="Symeonidi A."/>
            <person name="Elias M."/>
            <person name="Eveleigh R.J."/>
            <person name="Herman E.K."/>
            <person name="Klute M.J."/>
            <person name="Nakayama T."/>
            <person name="Obornik M."/>
            <person name="Reyes-Prieto A."/>
            <person name="Armbrust E.V."/>
            <person name="Aves S.J."/>
            <person name="Beiko R.G."/>
            <person name="Coutinho P."/>
            <person name="Dacks J.B."/>
            <person name="Durnford D.G."/>
            <person name="Fast N.M."/>
            <person name="Green B.R."/>
            <person name="Grisdale C."/>
            <person name="Hempe F."/>
            <person name="Henrissat B."/>
            <person name="Hoppner M.P."/>
            <person name="Ishida K.-I."/>
            <person name="Kim E."/>
            <person name="Koreny L."/>
            <person name="Kroth P.G."/>
            <person name="Liu Y."/>
            <person name="Malik S.-B."/>
            <person name="Maier U.G."/>
            <person name="McRose D."/>
            <person name="Mock T."/>
            <person name="Neilson J.A."/>
            <person name="Onodera N.T."/>
            <person name="Poole A.M."/>
            <person name="Pritham E.J."/>
            <person name="Richards T.A."/>
            <person name="Rocap G."/>
            <person name="Roy S.W."/>
            <person name="Sarai C."/>
            <person name="Schaack S."/>
            <person name="Shirato S."/>
            <person name="Slamovits C.H."/>
            <person name="Spencer D.F."/>
            <person name="Suzuki S."/>
            <person name="Worden A.Z."/>
            <person name="Zauner S."/>
            <person name="Barry K."/>
            <person name="Bell C."/>
            <person name="Bharti A.K."/>
            <person name="Crow J.A."/>
            <person name="Grimwood J."/>
            <person name="Kramer R."/>
            <person name="Lindquist E."/>
            <person name="Lucas S."/>
            <person name="Salamov A."/>
            <person name="McFadden G.I."/>
            <person name="Lane C.E."/>
            <person name="Keeling P.J."/>
            <person name="Gray M.W."/>
            <person name="Grigoriev I.V."/>
            <person name="Archibald J.M."/>
        </authorList>
    </citation>
    <scope>NUCLEOTIDE SEQUENCE</scope>
    <source>
        <strain evidence="6">CCMP2712</strain>
    </source>
</reference>
<organism evidence="4">
    <name type="scientific">Guillardia theta (strain CCMP2712)</name>
    <name type="common">Cryptophyte</name>
    <dbReference type="NCBI Taxonomy" id="905079"/>
    <lineage>
        <taxon>Eukaryota</taxon>
        <taxon>Cryptophyceae</taxon>
        <taxon>Pyrenomonadales</taxon>
        <taxon>Geminigeraceae</taxon>
        <taxon>Guillardia</taxon>
    </lineage>
</organism>
<gene>
    <name evidence="4" type="ORF">GUITHDRAFT_99246</name>
</gene>
<evidence type="ECO:0000313" key="6">
    <source>
        <dbReference type="Proteomes" id="UP000011087"/>
    </source>
</evidence>
<dbReference type="AlphaFoldDB" id="L1K4D8"/>
<feature type="transmembrane region" description="Helical" evidence="3">
    <location>
        <begin position="21"/>
        <end position="41"/>
    </location>
</feature>
<sequence length="595" mass="66672">MSGIADLSIPLIKKEKMRRNVLLVSILTMAVIGLLLMSSHVNKNALLGFNQPFDSDVPVQWDSSASSDLQGISRYFSSPGSHLRNRAPTAHPSLKARTTILADVPAHEWSKHHYRDVAASKMDQQTVNGIWYDKDEAWKGIDEVLPTDTPYSYQLAHVGKGEESKMEAFLSHAYKQLSSLKKALRQVKGEKSADDKELEGILSQGESALKKIEKHVWADTANAEYRKQVNDKMHMRATSKTMLRSMNLPQNHASSKHYESAEKAANDLNKYFDKLDKKTEMENKQNARRADEDNSMSLGDIKNNPGQILHAAQRRQFDLSEVRPLAEVFVKIMARAIKADKAQSLEIKPPSEERTQSCQLCVKIMGCEDCCEIICLGVDDENKKEEPSSTKAPSPSILRSVVNKLARVPCECQSAECKECPQHDQIRKPWSSLTASDRELSEVVEKNEEIKKASEAGLGAYVPEESDDAWVAREPFPGKSEQVASGFSDGVQDLQKQLLGARRKIQRLRQELKNSDAAAYHGAEVAAEMRYKLDQATKAASSLLRSKDQTDESALPFYEQRAYGGKQTEADVRRYERDVRRGTALPYGETVGRLY</sequence>
<dbReference type="OrthoDB" id="10625086at2759"/>
<reference evidence="4 6" key="1">
    <citation type="journal article" date="2012" name="Nature">
        <title>Algal genomes reveal evolutionary mosaicism and the fate of nucleomorphs.</title>
        <authorList>
            <consortium name="DOE Joint Genome Institute"/>
            <person name="Curtis B.A."/>
            <person name="Tanifuji G."/>
            <person name="Burki F."/>
            <person name="Gruber A."/>
            <person name="Irimia M."/>
            <person name="Maruyama S."/>
            <person name="Arias M.C."/>
            <person name="Ball S.G."/>
            <person name="Gile G.H."/>
            <person name="Hirakawa Y."/>
            <person name="Hopkins J.F."/>
            <person name="Kuo A."/>
            <person name="Rensing S.A."/>
            <person name="Schmutz J."/>
            <person name="Symeonidi A."/>
            <person name="Elias M."/>
            <person name="Eveleigh R.J."/>
            <person name="Herman E.K."/>
            <person name="Klute M.J."/>
            <person name="Nakayama T."/>
            <person name="Obornik M."/>
            <person name="Reyes-Prieto A."/>
            <person name="Armbrust E.V."/>
            <person name="Aves S.J."/>
            <person name="Beiko R.G."/>
            <person name="Coutinho P."/>
            <person name="Dacks J.B."/>
            <person name="Durnford D.G."/>
            <person name="Fast N.M."/>
            <person name="Green B.R."/>
            <person name="Grisdale C.J."/>
            <person name="Hempel F."/>
            <person name="Henrissat B."/>
            <person name="Hoppner M.P."/>
            <person name="Ishida K."/>
            <person name="Kim E."/>
            <person name="Koreny L."/>
            <person name="Kroth P.G."/>
            <person name="Liu Y."/>
            <person name="Malik S.B."/>
            <person name="Maier U.G."/>
            <person name="McRose D."/>
            <person name="Mock T."/>
            <person name="Neilson J.A."/>
            <person name="Onodera N.T."/>
            <person name="Poole A.M."/>
            <person name="Pritham E.J."/>
            <person name="Richards T.A."/>
            <person name="Rocap G."/>
            <person name="Roy S.W."/>
            <person name="Sarai C."/>
            <person name="Schaack S."/>
            <person name="Shirato S."/>
            <person name="Slamovits C.H."/>
            <person name="Spencer D.F."/>
            <person name="Suzuki S."/>
            <person name="Worden A.Z."/>
            <person name="Zauner S."/>
            <person name="Barry K."/>
            <person name="Bell C."/>
            <person name="Bharti A.K."/>
            <person name="Crow J.A."/>
            <person name="Grimwood J."/>
            <person name="Kramer R."/>
            <person name="Lindquist E."/>
            <person name="Lucas S."/>
            <person name="Salamov A."/>
            <person name="McFadden G.I."/>
            <person name="Lane C.E."/>
            <person name="Keeling P.J."/>
            <person name="Gray M.W."/>
            <person name="Grigoriev I.V."/>
            <person name="Archibald J.M."/>
        </authorList>
    </citation>
    <scope>NUCLEOTIDE SEQUENCE</scope>
    <source>
        <strain evidence="4 6">CCMP2712</strain>
    </source>
</reference>
<accession>L1K4D8</accession>
<dbReference type="Proteomes" id="UP000011087">
    <property type="component" value="Unassembled WGS sequence"/>
</dbReference>
<proteinExistence type="predicted"/>
<dbReference type="PaxDb" id="55529-EKX55469"/>
<dbReference type="EnsemblProtists" id="EKX55469">
    <property type="protein sequence ID" value="EKX55469"/>
    <property type="gene ID" value="GUITHDRAFT_99246"/>
</dbReference>
<evidence type="ECO:0000256" key="2">
    <source>
        <dbReference type="SAM" id="MobiDB-lite"/>
    </source>
</evidence>
<evidence type="ECO:0000313" key="4">
    <source>
        <dbReference type="EMBL" id="EKX55469.1"/>
    </source>
</evidence>
<dbReference type="HOGENOM" id="CLU_458898_0_0_1"/>